<dbReference type="OMA" id="FLQWGFH"/>
<dbReference type="KEGG" id="tpf:TPHA_0P01460"/>
<evidence type="ECO:0000256" key="5">
    <source>
        <dbReference type="SAM" id="MobiDB-lite"/>
    </source>
</evidence>
<protein>
    <submittedName>
        <fullName evidence="6">Uncharacterized protein</fullName>
    </submittedName>
</protein>
<evidence type="ECO:0000256" key="2">
    <source>
        <dbReference type="ARBA" id="ARBA00009116"/>
    </source>
</evidence>
<dbReference type="GeneID" id="11530827"/>
<keyword evidence="4" id="KW-0496">Mitochondrion</keyword>
<dbReference type="PANTHER" id="PTHR13126:SF0">
    <property type="entry name" value="ATP SYNTHASE MITOCHONDRIAL F1 COMPLEX ASSEMBLY FACTOR 1"/>
    <property type="match status" value="1"/>
</dbReference>
<comment type="similarity">
    <text evidence="2">Belongs to the ATP11 family.</text>
</comment>
<dbReference type="AlphaFoldDB" id="G8C2C6"/>
<sequence>MLGILKSSTTFRITRPTGVFCSRMSFNISNYSTDAIADRYKSKLLEKAKAQGFNSVEELQESMKEKLQENRKAYDKIDPLKELEKYEQQVQMSKNIMQANKLRKTKNSEGSSRSSASANTNRGSSNVGTSELSDKNAPFKTLASYLELEKVKDLSPQEIEYLWRAKWGQTDGAMNAVVPLETFDKMLVKVKEHPVFVLPLPRANTSGEKDEASEGMELHYIQWQFPNSQTSHCLMTSLAEYKLHKEFARPHTTLEFHSELGKDKNIVLMNGNVEPSMNISIQEAQLLLLNVQRFYGAMGYDTPSSKQRLQLLKDFTNGSSDFNLDKLIILSQSMEN</sequence>
<dbReference type="Pfam" id="PF06644">
    <property type="entry name" value="ATP11"/>
    <property type="match status" value="1"/>
</dbReference>
<dbReference type="InterPro" id="IPR010591">
    <property type="entry name" value="ATP11"/>
</dbReference>
<keyword evidence="3" id="KW-0809">Transit peptide</keyword>
<name>G8C2C6_TETPH</name>
<proteinExistence type="inferred from homology"/>
<accession>G8C2C6</accession>
<evidence type="ECO:0000256" key="1">
    <source>
        <dbReference type="ARBA" id="ARBA00004173"/>
    </source>
</evidence>
<dbReference type="GO" id="GO:0005759">
    <property type="term" value="C:mitochondrial matrix"/>
    <property type="evidence" value="ECO:0007669"/>
    <property type="project" value="EnsemblFungi"/>
</dbReference>
<dbReference type="HOGENOM" id="CLU_054226_2_0_1"/>
<evidence type="ECO:0000313" key="7">
    <source>
        <dbReference type="Proteomes" id="UP000005666"/>
    </source>
</evidence>
<dbReference type="GO" id="GO:0033615">
    <property type="term" value="P:mitochondrial proton-transporting ATP synthase complex assembly"/>
    <property type="evidence" value="ECO:0007669"/>
    <property type="project" value="EnsemblFungi"/>
</dbReference>
<dbReference type="STRING" id="1071381.G8C2C6"/>
<dbReference type="RefSeq" id="XP_003688738.1">
    <property type="nucleotide sequence ID" value="XM_003688690.1"/>
</dbReference>
<feature type="compositionally biased region" description="Low complexity" evidence="5">
    <location>
        <begin position="108"/>
        <end position="126"/>
    </location>
</feature>
<evidence type="ECO:0000313" key="6">
    <source>
        <dbReference type="EMBL" id="CCE66304.1"/>
    </source>
</evidence>
<dbReference type="Proteomes" id="UP000005666">
    <property type="component" value="Chromosome 16"/>
</dbReference>
<reference evidence="6 7" key="1">
    <citation type="journal article" date="2011" name="Proc. Natl. Acad. Sci. U.S.A.">
        <title>Evolutionary erosion of yeast sex chromosomes by mating-type switching accidents.</title>
        <authorList>
            <person name="Gordon J.L."/>
            <person name="Armisen D."/>
            <person name="Proux-Wera E."/>
            <person name="Oheigeartaigh S.S."/>
            <person name="Byrne K.P."/>
            <person name="Wolfe K.H."/>
        </authorList>
    </citation>
    <scope>NUCLEOTIDE SEQUENCE [LARGE SCALE GENOMIC DNA]</scope>
    <source>
        <strain evidence="7">ATCC 24235 / CBS 4417 / NBRC 1672 / NRRL Y-8282 / UCD 70-5</strain>
    </source>
</reference>
<dbReference type="GO" id="GO:0051082">
    <property type="term" value="F:unfolded protein binding"/>
    <property type="evidence" value="ECO:0007669"/>
    <property type="project" value="EnsemblFungi"/>
</dbReference>
<evidence type="ECO:0000256" key="3">
    <source>
        <dbReference type="ARBA" id="ARBA00022946"/>
    </source>
</evidence>
<gene>
    <name evidence="6" type="primary">TPHA0P01460</name>
    <name evidence="6" type="ordered locus">TPHA_0P01460</name>
</gene>
<comment type="subcellular location">
    <subcellularLocation>
        <location evidence="1">Mitochondrion</location>
    </subcellularLocation>
</comment>
<evidence type="ECO:0000256" key="4">
    <source>
        <dbReference type="ARBA" id="ARBA00023128"/>
    </source>
</evidence>
<dbReference type="eggNOG" id="KOG3281">
    <property type="taxonomic scope" value="Eukaryota"/>
</dbReference>
<organism evidence="6 7">
    <name type="scientific">Tetrapisispora phaffii (strain ATCC 24235 / CBS 4417 / NBRC 1672 / NRRL Y-8282 / UCD 70-5)</name>
    <name type="common">Yeast</name>
    <name type="synonym">Fabospora phaffii</name>
    <dbReference type="NCBI Taxonomy" id="1071381"/>
    <lineage>
        <taxon>Eukaryota</taxon>
        <taxon>Fungi</taxon>
        <taxon>Dikarya</taxon>
        <taxon>Ascomycota</taxon>
        <taxon>Saccharomycotina</taxon>
        <taxon>Saccharomycetes</taxon>
        <taxon>Saccharomycetales</taxon>
        <taxon>Saccharomycetaceae</taxon>
        <taxon>Tetrapisispora</taxon>
    </lineage>
</organism>
<feature type="region of interest" description="Disordered" evidence="5">
    <location>
        <begin position="97"/>
        <end position="133"/>
    </location>
</feature>
<dbReference type="OrthoDB" id="16535at2759"/>
<dbReference type="PANTHER" id="PTHR13126">
    <property type="entry name" value="CHAPERONE ATP11"/>
    <property type="match status" value="1"/>
</dbReference>
<keyword evidence="7" id="KW-1185">Reference proteome</keyword>
<dbReference type="EMBL" id="HE612871">
    <property type="protein sequence ID" value="CCE66304.1"/>
    <property type="molecule type" value="Genomic_DNA"/>
</dbReference>